<dbReference type="PRINTS" id="PR00502">
    <property type="entry name" value="NUDIXFAMILY"/>
</dbReference>
<organism evidence="4">
    <name type="scientific">invertebrate metagenome</name>
    <dbReference type="NCBI Taxonomy" id="1711999"/>
    <lineage>
        <taxon>unclassified sequences</taxon>
        <taxon>metagenomes</taxon>
        <taxon>organismal metagenomes</taxon>
    </lineage>
</organism>
<feature type="domain" description="Nudix hydrolase" evidence="3">
    <location>
        <begin position="9"/>
        <end position="152"/>
    </location>
</feature>
<dbReference type="CDD" id="cd03671">
    <property type="entry name" value="NUDIX_Ap4A_hydrolase_plant_like"/>
    <property type="match status" value="1"/>
</dbReference>
<dbReference type="SUPFAM" id="SSF55811">
    <property type="entry name" value="Nudix"/>
    <property type="match status" value="1"/>
</dbReference>
<dbReference type="EMBL" id="LR026963">
    <property type="protein sequence ID" value="VBB68836.1"/>
    <property type="molecule type" value="Genomic_DNA"/>
</dbReference>
<dbReference type="PROSITE" id="PS00893">
    <property type="entry name" value="NUDIX_BOX"/>
    <property type="match status" value="1"/>
</dbReference>
<dbReference type="InterPro" id="IPR015797">
    <property type="entry name" value="NUDIX_hydrolase-like_dom_sf"/>
</dbReference>
<dbReference type="GO" id="GO:0005737">
    <property type="term" value="C:cytoplasm"/>
    <property type="evidence" value="ECO:0007669"/>
    <property type="project" value="TreeGrafter"/>
</dbReference>
<dbReference type="Pfam" id="PF00293">
    <property type="entry name" value="NUDIX"/>
    <property type="match status" value="1"/>
</dbReference>
<accession>A0A484H4R9</accession>
<dbReference type="PANTHER" id="PTHR23114">
    <property type="entry name" value="M7GPPPN-MRNA HYDROLASE"/>
    <property type="match status" value="1"/>
</dbReference>
<dbReference type="InterPro" id="IPR020476">
    <property type="entry name" value="Nudix_hydrolase"/>
</dbReference>
<dbReference type="EC" id="3.6.1.-" evidence="4"/>
<proteinExistence type="inferred from homology"/>
<evidence type="ECO:0000313" key="4">
    <source>
        <dbReference type="EMBL" id="VBB68836.1"/>
    </source>
</evidence>
<keyword evidence="2 4" id="KW-0378">Hydrolase</keyword>
<sequence length="166" mass="19245">MTMDNESRPYRLGVGIILVNKVGQVFVGQRIDTDQPAWQMPQGGIEEGEDPRAAALRELHEEVGTDKVEVITETADWAVYDLPAELACTVWNGRYRGQKQKWYVMRFTGSDTDINITSTRYHEFSKWQWMDIDMVLLHIINFKYALYKLVIDELRSNITSIENTIQ</sequence>
<dbReference type="InterPro" id="IPR000086">
    <property type="entry name" value="NUDIX_hydrolase_dom"/>
</dbReference>
<protein>
    <submittedName>
        <fullName evidence="4">Adenosine (5')-pentaphospho-(5'')-adenosine pyrophosphohydrolase</fullName>
        <ecNumber evidence="4">3.6.1.-</ecNumber>
    </submittedName>
</protein>
<dbReference type="Gene3D" id="3.90.79.10">
    <property type="entry name" value="Nucleoside Triphosphate Pyrophosphohydrolase"/>
    <property type="match status" value="1"/>
</dbReference>
<dbReference type="InterPro" id="IPR022927">
    <property type="entry name" value="RppH"/>
</dbReference>
<comment type="cofactor">
    <cofactor evidence="1">
        <name>Mn(2+)</name>
        <dbReference type="ChEBI" id="CHEBI:29035"/>
    </cofactor>
</comment>
<evidence type="ECO:0000256" key="1">
    <source>
        <dbReference type="ARBA" id="ARBA00001936"/>
    </source>
</evidence>
<gene>
    <name evidence="4" type="ORF">RIEGSTA812A_PEG_309</name>
</gene>
<evidence type="ECO:0000259" key="3">
    <source>
        <dbReference type="PROSITE" id="PS51462"/>
    </source>
</evidence>
<dbReference type="HAMAP" id="MF_00298">
    <property type="entry name" value="Nudix_RppH"/>
    <property type="match status" value="1"/>
</dbReference>
<dbReference type="PROSITE" id="PS51462">
    <property type="entry name" value="NUDIX"/>
    <property type="match status" value="1"/>
</dbReference>
<name>A0A484H4R9_9ZZZZ</name>
<dbReference type="GO" id="GO:0034353">
    <property type="term" value="F:mRNA 5'-diphosphatase activity"/>
    <property type="evidence" value="ECO:0007669"/>
    <property type="project" value="TreeGrafter"/>
</dbReference>
<dbReference type="NCBIfam" id="NF001938">
    <property type="entry name" value="PRK00714.1-5"/>
    <property type="match status" value="1"/>
</dbReference>
<dbReference type="NCBIfam" id="NF001936">
    <property type="entry name" value="PRK00714.1-3"/>
    <property type="match status" value="1"/>
</dbReference>
<dbReference type="PANTHER" id="PTHR23114:SF17">
    <property type="entry name" value="M7GPPPN-MRNA HYDROLASE"/>
    <property type="match status" value="1"/>
</dbReference>
<dbReference type="GO" id="GO:0006402">
    <property type="term" value="P:mRNA catabolic process"/>
    <property type="evidence" value="ECO:0007669"/>
    <property type="project" value="TreeGrafter"/>
</dbReference>
<dbReference type="InterPro" id="IPR020084">
    <property type="entry name" value="NUDIX_hydrolase_CS"/>
</dbReference>
<reference evidence="4" key="1">
    <citation type="submission" date="2018-10" db="EMBL/GenBank/DDBJ databases">
        <authorList>
            <person name="Gruber-Vodicka H."/>
            <person name="Jaeckle O."/>
        </authorList>
    </citation>
    <scope>NUCLEOTIDE SEQUENCE</scope>
</reference>
<dbReference type="AlphaFoldDB" id="A0A484H4R9"/>
<evidence type="ECO:0000256" key="2">
    <source>
        <dbReference type="ARBA" id="ARBA00022801"/>
    </source>
</evidence>